<reference evidence="6" key="1">
    <citation type="journal article" date="2020" name="bioRxiv">
        <title>Chromosome-level reference genome of the European wasp spider Argiope bruennichi: a resource for studies on range expansion and evolutionary adaptation.</title>
        <authorList>
            <person name="Sheffer M.M."/>
            <person name="Hoppe A."/>
            <person name="Krehenwinkel H."/>
            <person name="Uhl G."/>
            <person name="Kuss A.W."/>
            <person name="Jensen L."/>
            <person name="Jensen C."/>
            <person name="Gillespie R.G."/>
            <person name="Hoff K.J."/>
            <person name="Prost S."/>
        </authorList>
    </citation>
    <scope>NUCLEOTIDE SEQUENCE</scope>
</reference>
<comment type="subcellular location">
    <subcellularLocation>
        <location evidence="1">Secreted</location>
    </subcellularLocation>
</comment>
<feature type="signal peptide" evidence="4">
    <location>
        <begin position="1"/>
        <end position="25"/>
    </location>
</feature>
<dbReference type="Proteomes" id="UP000807504">
    <property type="component" value="Unassembled WGS sequence"/>
</dbReference>
<feature type="chain" id="PRO_5035773813" evidence="4">
    <location>
        <begin position="26"/>
        <end position="160"/>
    </location>
</feature>
<accession>A0A8T0FKD3</accession>
<dbReference type="SUPFAM" id="SSF81296">
    <property type="entry name" value="E set domains"/>
    <property type="match status" value="1"/>
</dbReference>
<evidence type="ECO:0000256" key="1">
    <source>
        <dbReference type="ARBA" id="ARBA00004613"/>
    </source>
</evidence>
<evidence type="ECO:0000256" key="3">
    <source>
        <dbReference type="ARBA" id="ARBA00022525"/>
    </source>
</evidence>
<keyword evidence="4" id="KW-0732">Signal</keyword>
<evidence type="ECO:0000259" key="5">
    <source>
        <dbReference type="SMART" id="SM00737"/>
    </source>
</evidence>
<dbReference type="SMART" id="SM00737">
    <property type="entry name" value="ML"/>
    <property type="match status" value="1"/>
</dbReference>
<comment type="similarity">
    <text evidence="2">Belongs to the NPC2 family.</text>
</comment>
<dbReference type="Pfam" id="PF02221">
    <property type="entry name" value="E1_DerP2_DerF2"/>
    <property type="match status" value="1"/>
</dbReference>
<dbReference type="Gene3D" id="2.60.40.770">
    <property type="match status" value="1"/>
</dbReference>
<evidence type="ECO:0000256" key="4">
    <source>
        <dbReference type="SAM" id="SignalP"/>
    </source>
</evidence>
<dbReference type="InterPro" id="IPR039670">
    <property type="entry name" value="NPC2-like"/>
</dbReference>
<evidence type="ECO:0000313" key="6">
    <source>
        <dbReference type="EMBL" id="KAF8789303.1"/>
    </source>
</evidence>
<dbReference type="GO" id="GO:0005576">
    <property type="term" value="C:extracellular region"/>
    <property type="evidence" value="ECO:0007669"/>
    <property type="project" value="UniProtKB-SubCell"/>
</dbReference>
<sequence>MSNRKITVVLLFVASFFIKNGGVHCSNITDCGSSDNVKIHDIKVSYCDDVDLCPLIRGDTTILTMNFEVGSEVKNLTAWVQGTIDDGDMFLPFPYKHRYVCAEELGLECPLIPGKIYTYTTPIEIKQIFPKIRSVVKWELKDRKKVVICILIPSRIVDEI</sequence>
<evidence type="ECO:0000256" key="2">
    <source>
        <dbReference type="ARBA" id="ARBA00006370"/>
    </source>
</evidence>
<dbReference type="PANTHER" id="PTHR11306">
    <property type="entry name" value="NIEMANN PICK TYPE C2 PROTEIN NPC2-RELATED"/>
    <property type="match status" value="1"/>
</dbReference>
<gene>
    <name evidence="6" type="ORF">HNY73_007247</name>
</gene>
<protein>
    <submittedName>
        <fullName evidence="6">Ecdysteroid-regulated 16 kDa protein like</fullName>
    </submittedName>
</protein>
<dbReference type="PANTHER" id="PTHR11306:SF68">
    <property type="entry name" value="NPC INTRACELLULAR CHOLESTEROL TRANSPORTER 2"/>
    <property type="match status" value="1"/>
</dbReference>
<dbReference type="GO" id="GO:0015918">
    <property type="term" value="P:sterol transport"/>
    <property type="evidence" value="ECO:0007669"/>
    <property type="project" value="InterPro"/>
</dbReference>
<evidence type="ECO:0000313" key="7">
    <source>
        <dbReference type="Proteomes" id="UP000807504"/>
    </source>
</evidence>
<dbReference type="InterPro" id="IPR014756">
    <property type="entry name" value="Ig_E-set"/>
</dbReference>
<dbReference type="AlphaFoldDB" id="A0A8T0FKD3"/>
<proteinExistence type="inferred from homology"/>
<dbReference type="EMBL" id="JABXBU010000012">
    <property type="protein sequence ID" value="KAF8789303.1"/>
    <property type="molecule type" value="Genomic_DNA"/>
</dbReference>
<keyword evidence="3" id="KW-0964">Secreted</keyword>
<reference evidence="6" key="2">
    <citation type="submission" date="2020-06" db="EMBL/GenBank/DDBJ databases">
        <authorList>
            <person name="Sheffer M."/>
        </authorList>
    </citation>
    <scope>NUCLEOTIDE SEQUENCE</scope>
</reference>
<organism evidence="6 7">
    <name type="scientific">Argiope bruennichi</name>
    <name type="common">Wasp spider</name>
    <name type="synonym">Aranea bruennichi</name>
    <dbReference type="NCBI Taxonomy" id="94029"/>
    <lineage>
        <taxon>Eukaryota</taxon>
        <taxon>Metazoa</taxon>
        <taxon>Ecdysozoa</taxon>
        <taxon>Arthropoda</taxon>
        <taxon>Chelicerata</taxon>
        <taxon>Arachnida</taxon>
        <taxon>Araneae</taxon>
        <taxon>Araneomorphae</taxon>
        <taxon>Entelegynae</taxon>
        <taxon>Araneoidea</taxon>
        <taxon>Araneidae</taxon>
        <taxon>Argiope</taxon>
    </lineage>
</organism>
<keyword evidence="7" id="KW-1185">Reference proteome</keyword>
<name>A0A8T0FKD3_ARGBR</name>
<comment type="caution">
    <text evidence="6">The sequence shown here is derived from an EMBL/GenBank/DDBJ whole genome shotgun (WGS) entry which is preliminary data.</text>
</comment>
<dbReference type="FunFam" id="2.60.40.770:FF:000001">
    <property type="entry name" value="NPC intracellular cholesterol transporter 2"/>
    <property type="match status" value="1"/>
</dbReference>
<dbReference type="GO" id="GO:0032934">
    <property type="term" value="F:sterol binding"/>
    <property type="evidence" value="ECO:0007669"/>
    <property type="project" value="InterPro"/>
</dbReference>
<dbReference type="InterPro" id="IPR003172">
    <property type="entry name" value="ML_dom"/>
</dbReference>
<feature type="domain" description="MD-2-related lipid-recognition" evidence="5">
    <location>
        <begin position="28"/>
        <end position="154"/>
    </location>
</feature>